<proteinExistence type="inferred from homology"/>
<keyword evidence="10" id="KW-1185">Reference proteome</keyword>
<dbReference type="EC" id="3.1.3.-" evidence="5"/>
<dbReference type="CDD" id="cd07530">
    <property type="entry name" value="HAD_Pase_UmpH-like"/>
    <property type="match status" value="1"/>
</dbReference>
<protein>
    <recommendedName>
        <fullName evidence="5">Acid sugar phosphatase</fullName>
        <ecNumber evidence="5">3.1.3.-</ecNumber>
    </recommendedName>
</protein>
<dbReference type="SFLD" id="SFLDG01139">
    <property type="entry name" value="C2.A:_Pyridoxal_Phosphate_Phos"/>
    <property type="match status" value="1"/>
</dbReference>
<dbReference type="Pfam" id="PF13242">
    <property type="entry name" value="Hydrolase_like"/>
    <property type="match status" value="1"/>
</dbReference>
<dbReference type="InterPro" id="IPR006354">
    <property type="entry name" value="HAD-SF_hydro_IIA_hyp1"/>
</dbReference>
<dbReference type="PATRIC" id="fig|1423778.4.peg.500"/>
<evidence type="ECO:0000313" key="9">
    <source>
        <dbReference type="EMBL" id="KRL58006.1"/>
    </source>
</evidence>
<evidence type="ECO:0000256" key="1">
    <source>
        <dbReference type="ARBA" id="ARBA00006696"/>
    </source>
</evidence>
<dbReference type="GO" id="GO:0016791">
    <property type="term" value="F:phosphatase activity"/>
    <property type="evidence" value="ECO:0007669"/>
    <property type="project" value="TreeGrafter"/>
</dbReference>
<dbReference type="AlphaFoldDB" id="A0A0R1RMA4"/>
<accession>A0A0R1RMA4</accession>
<dbReference type="PANTHER" id="PTHR19288:SF46">
    <property type="entry name" value="HALOACID DEHALOGENASE-LIKE HYDROLASE DOMAIN-CONTAINING PROTEIN 2"/>
    <property type="match status" value="1"/>
</dbReference>
<dbReference type="InterPro" id="IPR023214">
    <property type="entry name" value="HAD_sf"/>
</dbReference>
<dbReference type="RefSeq" id="WP_057889426.1">
    <property type="nucleotide sequence ID" value="NZ_AZFE01000003.1"/>
</dbReference>
<feature type="binding site" evidence="8">
    <location>
        <position position="10"/>
    </location>
    <ligand>
        <name>Mg(2+)</name>
        <dbReference type="ChEBI" id="CHEBI:18420"/>
    </ligand>
</feature>
<feature type="binding site" evidence="8">
    <location>
        <position position="12"/>
    </location>
    <ligand>
        <name>Mg(2+)</name>
        <dbReference type="ChEBI" id="CHEBI:18420"/>
    </ligand>
</feature>
<organism evidence="9 10">
    <name type="scientific">Paucilactobacillus oligofermentans DSM 15707 = LMG 22743</name>
    <dbReference type="NCBI Taxonomy" id="1423778"/>
    <lineage>
        <taxon>Bacteria</taxon>
        <taxon>Bacillati</taxon>
        <taxon>Bacillota</taxon>
        <taxon>Bacilli</taxon>
        <taxon>Lactobacillales</taxon>
        <taxon>Lactobacillaceae</taxon>
        <taxon>Paucilactobacillus</taxon>
    </lineage>
</organism>
<gene>
    <name evidence="9" type="ORF">FC70_GL000480</name>
</gene>
<feature type="active site" description="Proton donor" evidence="6">
    <location>
        <position position="12"/>
    </location>
</feature>
<dbReference type="EMBL" id="AZFE01000003">
    <property type="protein sequence ID" value="KRL58006.1"/>
    <property type="molecule type" value="Genomic_DNA"/>
</dbReference>
<sequence length="258" mass="28466">MPSYKGYFIDLDGTMYKGKTKIPEAAAFIKRLREAKCELMFVTNNSTKSPDQVAANLSNNHDILTAKEEVYTTALATADYLNQVADKQHRTVYTVGESGLNDALIGAGFTFSENNPDYVVVGLDSDVTYHKLEVAVLNIRRGSKFIGTNADSNLPNERGMVPGAGSLVKMVEYATQVKPIMIGKPERIIMDMALKRSGLKRDEVIMVGDNYNTDVLAGMGAEIDTLLVYSGLSTKEQVQTKAKLPTYQVDTLDDWKFE</sequence>
<keyword evidence="3 9" id="KW-0378">Hydrolase</keyword>
<feature type="binding site" evidence="8">
    <location>
        <position position="209"/>
    </location>
    <ligand>
        <name>Mg(2+)</name>
        <dbReference type="ChEBI" id="CHEBI:18420"/>
    </ligand>
</feature>
<dbReference type="GO" id="GO:0005737">
    <property type="term" value="C:cytoplasm"/>
    <property type="evidence" value="ECO:0007669"/>
    <property type="project" value="TreeGrafter"/>
</dbReference>
<dbReference type="Proteomes" id="UP000051697">
    <property type="component" value="Unassembled WGS sequence"/>
</dbReference>
<evidence type="ECO:0000256" key="2">
    <source>
        <dbReference type="ARBA" id="ARBA00022723"/>
    </source>
</evidence>
<comment type="caution">
    <text evidence="9">The sequence shown here is derived from an EMBL/GenBank/DDBJ whole genome shotgun (WGS) entry which is preliminary data.</text>
</comment>
<evidence type="ECO:0000313" key="10">
    <source>
        <dbReference type="Proteomes" id="UP000051697"/>
    </source>
</evidence>
<dbReference type="Gene3D" id="3.40.50.1000">
    <property type="entry name" value="HAD superfamily/HAD-like"/>
    <property type="match status" value="2"/>
</dbReference>
<evidence type="ECO:0000256" key="8">
    <source>
        <dbReference type="PIRSR" id="PIRSR000915-3"/>
    </source>
</evidence>
<dbReference type="FunFam" id="3.40.50.1000:FF:000053">
    <property type="entry name" value="TIGR01457 family HAD hydrolase"/>
    <property type="match status" value="1"/>
</dbReference>
<comment type="similarity">
    <text evidence="1 5">Belongs to the HAD-like hydrolase superfamily. NagD family.</text>
</comment>
<dbReference type="GO" id="GO:0046872">
    <property type="term" value="F:metal ion binding"/>
    <property type="evidence" value="ECO:0007669"/>
    <property type="project" value="UniProtKB-KW"/>
</dbReference>
<dbReference type="NCBIfam" id="TIGR01457">
    <property type="entry name" value="HAD-SF-IIA-hyp2"/>
    <property type="match status" value="1"/>
</dbReference>
<evidence type="ECO:0000256" key="6">
    <source>
        <dbReference type="PIRSR" id="PIRSR000915-1"/>
    </source>
</evidence>
<keyword evidence="2 5" id="KW-0479">Metal-binding</keyword>
<evidence type="ECO:0000256" key="5">
    <source>
        <dbReference type="PIRNR" id="PIRNR000915"/>
    </source>
</evidence>
<dbReference type="SUPFAM" id="SSF56784">
    <property type="entry name" value="HAD-like"/>
    <property type="match status" value="1"/>
</dbReference>
<dbReference type="SFLD" id="SFLDS00003">
    <property type="entry name" value="Haloacid_Dehalogenase"/>
    <property type="match status" value="1"/>
</dbReference>
<dbReference type="PIRSF" id="PIRSF000915">
    <property type="entry name" value="PGP-type_phosphatase"/>
    <property type="match status" value="1"/>
</dbReference>
<dbReference type="KEGG" id="lol:LACOL_1213"/>
<dbReference type="InterPro" id="IPR036412">
    <property type="entry name" value="HAD-like_sf"/>
</dbReference>
<comment type="function">
    <text evidence="5">Catalyzes the dephosphorylation of 2-6 carbon acid sugars in vitro.</text>
</comment>
<comment type="cofactor">
    <cofactor evidence="8">
        <name>Mg(2+)</name>
        <dbReference type="ChEBI" id="CHEBI:18420"/>
    </cofactor>
    <text evidence="8">Divalent metal ions. Mg(2+) is the most effective.</text>
</comment>
<dbReference type="PANTHER" id="PTHR19288">
    <property type="entry name" value="4-NITROPHENYLPHOSPHATASE-RELATED"/>
    <property type="match status" value="1"/>
</dbReference>
<feature type="binding site" evidence="7">
    <location>
        <position position="184"/>
    </location>
    <ligand>
        <name>substrate</name>
    </ligand>
</feature>
<evidence type="ECO:0000256" key="7">
    <source>
        <dbReference type="PIRSR" id="PIRSR000915-2"/>
    </source>
</evidence>
<name>A0A0R1RMA4_9LACO</name>
<feature type="active site" description="Nucleophile" evidence="6">
    <location>
        <position position="10"/>
    </location>
</feature>
<evidence type="ECO:0000256" key="3">
    <source>
        <dbReference type="ARBA" id="ARBA00022801"/>
    </source>
</evidence>
<reference evidence="9 10" key="1">
    <citation type="journal article" date="2015" name="Genome Announc.">
        <title>Expanding the biotechnology potential of lactobacilli through comparative genomics of 213 strains and associated genera.</title>
        <authorList>
            <person name="Sun Z."/>
            <person name="Harris H.M."/>
            <person name="McCann A."/>
            <person name="Guo C."/>
            <person name="Argimon S."/>
            <person name="Zhang W."/>
            <person name="Yang X."/>
            <person name="Jeffery I.B."/>
            <person name="Cooney J.C."/>
            <person name="Kagawa T.F."/>
            <person name="Liu W."/>
            <person name="Song Y."/>
            <person name="Salvetti E."/>
            <person name="Wrobel A."/>
            <person name="Rasinkangas P."/>
            <person name="Parkhill J."/>
            <person name="Rea M.C."/>
            <person name="O'Sullivan O."/>
            <person name="Ritari J."/>
            <person name="Douillard F.P."/>
            <person name="Paul Ross R."/>
            <person name="Yang R."/>
            <person name="Briner A.E."/>
            <person name="Felis G.E."/>
            <person name="de Vos W.M."/>
            <person name="Barrangou R."/>
            <person name="Klaenhammer T.R."/>
            <person name="Caufield P.W."/>
            <person name="Cui Y."/>
            <person name="Zhang H."/>
            <person name="O'Toole P.W."/>
        </authorList>
    </citation>
    <scope>NUCLEOTIDE SEQUENCE [LARGE SCALE GENOMIC DNA]</scope>
    <source>
        <strain evidence="9 10">DSM 15707</strain>
    </source>
</reference>
<dbReference type="InterPro" id="IPR006357">
    <property type="entry name" value="HAD-SF_hydro_IIA"/>
</dbReference>
<dbReference type="Pfam" id="PF13344">
    <property type="entry name" value="Hydrolase_6"/>
    <property type="match status" value="1"/>
</dbReference>
<evidence type="ECO:0000256" key="4">
    <source>
        <dbReference type="ARBA" id="ARBA00022842"/>
    </source>
</evidence>
<dbReference type="STRING" id="1423778.FC70_GL000480"/>
<dbReference type="OrthoDB" id="9810449at2"/>
<keyword evidence="4 5" id="KW-0460">Magnesium</keyword>
<dbReference type="NCBIfam" id="TIGR01460">
    <property type="entry name" value="HAD-SF-IIA"/>
    <property type="match status" value="1"/>
</dbReference>